<dbReference type="InterPro" id="IPR000048">
    <property type="entry name" value="IQ_motif_EF-hand-BS"/>
</dbReference>
<dbReference type="GO" id="GO:0005524">
    <property type="term" value="F:ATP binding"/>
    <property type="evidence" value="ECO:0007669"/>
    <property type="project" value="UniProtKB-UniRule"/>
</dbReference>
<dbReference type="GO" id="GO:0016020">
    <property type="term" value="C:membrane"/>
    <property type="evidence" value="ECO:0007669"/>
    <property type="project" value="TreeGrafter"/>
</dbReference>
<sequence length="1359" mass="157112">YNRVWVPDPKHVWKSAEIIRDFHLGNSVLDLRLEDGTFKVDLESPLLPHLRNPDILVGENDLTALSYLHEPAVLHNLRVRFVESKIIYTYCGIILVAVNPYKQLHIYGDAVIQAYSGQNMGDMDPHIFAVAEEAYKQMARNRKNQSIIVSGESGAGKTVSARYAMRYFAVVSKSGSKTRVEDKVLASNPITEAIGNAKTTRNYNSSRFGKYTEISFDKQYRIIGANMRTYLLEKSRVVFQAENERNYHIFYQMCACAELPEFQTLRLCDADKFQYTSMSGEIGIEGVDDRRDMEETRKTFSLLGLTDEFQSDVFRVLAAILHLGNVQIKAAGGEHSSSSDPHLVVFCDLLHVSAPELCRWLCNRRMVLVMETVVMPVPPERATSARDALAKQVYAKLFDCVIQKINAALKVPGIQHAFVGVLDIYGFETFDTNSFEQFCINYANEKLQQQFNLHVFKLEQEEYMKEDIPWTLIDFYDNQPVIDLIEAKMGILDLLDEECLFPQGTDQNWLQKLYNYLHDNPLFEKPRMSNEAFMIQHFADKVEYQSKGFLEKNRDALYEDLLEIMRASKFEFLANFFHEEAQSIKPTKGFQVKSARPGVKPANKELRTTVGDKFRSSLYLLMETLNATTPHYVRCIKPNDEKLPFEYDSRRVVQQLRACGVLETIHISAQSYPSRWTYIEFYNRYSILMTPMELTVKDKQQACKTAVQRIIQDSNQYKFGRTKIFFRAGQVAYLEKLRLDRLRGACVILQKHVRGWSQRRWYLRTREAVIVLQQYVRGQRQIRAAAIKHGWAALVLQRHWRGYRMRQIYLLVRLSTVTIQAFTRGWIARRRYKKMVEVQKALVLQKYARAWLARRRFQTMRRLVINVQLSFRVQNLRKKIEDQVSMLENQRREQNENWENQVHGLTLKLEHLQKENNQLQKLFHEKSNVNEDIRQEVARLSGENSVRDHRDSARWHCSPSDGRVLLRPTSFIFGFVFLFKDHTRAKRRVVNPCLCSDLKPRGVVVNMIPGLAAYIIYMCIRHSDYLNDGTKLKSLMNGVITGVKAVIKDHQKDFETLSFWLSNTNHLINCLKQYSGEEEFMKQNTPRQNNNCLKNFDLSEHRQILSDLAIHIYHRFLTVMEKTLTPMIVPGMLEHESLQGVFSMKPPGFRQRSASAPPGAEAHTITSVLQMLSSFHGTMTQHGMEAGLLRQAVKQLFFLTGAVTLNNILLRKDLCSCRKGMQIRCNISYLEEWLKEQGLGASSAMDTLKPLSQAAWLLQVNKSTDEDAKDIADNCTELNPVQIIKILNSYTPIDAFEKRVTSSFVRKVQAQLQDHEGSNQLMLDTQYRFQVTFPFCPSPQALELLQVPSSLHLGFLTRL</sequence>
<dbReference type="InterPro" id="IPR002710">
    <property type="entry name" value="Dilute_dom"/>
</dbReference>
<dbReference type="SMART" id="SM00015">
    <property type="entry name" value="IQ"/>
    <property type="match status" value="5"/>
</dbReference>
<dbReference type="GO" id="GO:0051015">
    <property type="term" value="F:actin filament binding"/>
    <property type="evidence" value="ECO:0007669"/>
    <property type="project" value="TreeGrafter"/>
</dbReference>
<dbReference type="SMART" id="SM00242">
    <property type="entry name" value="MYSc"/>
    <property type="match status" value="1"/>
</dbReference>
<keyword evidence="3 8" id="KW-0067">ATP-binding</keyword>
<evidence type="ECO:0000313" key="13">
    <source>
        <dbReference type="Proteomes" id="UP000694546"/>
    </source>
</evidence>
<feature type="region of interest" description="Actin-binding" evidence="8">
    <location>
        <begin position="618"/>
        <end position="640"/>
    </location>
</feature>
<evidence type="ECO:0000313" key="12">
    <source>
        <dbReference type="Ensembl" id="ENSGMOP00000056001.1"/>
    </source>
</evidence>
<dbReference type="InterPro" id="IPR037991">
    <property type="entry name" value="Myo5c_CBD"/>
</dbReference>
<dbReference type="Gene3D" id="3.40.850.10">
    <property type="entry name" value="Kinesin motor domain"/>
    <property type="match status" value="1"/>
</dbReference>
<dbReference type="PROSITE" id="PS51456">
    <property type="entry name" value="MYOSIN_MOTOR"/>
    <property type="match status" value="1"/>
</dbReference>
<feature type="binding site" evidence="8">
    <location>
        <begin position="151"/>
        <end position="158"/>
    </location>
    <ligand>
        <name>ATP</name>
        <dbReference type="ChEBI" id="CHEBI:30616"/>
    </ligand>
</feature>
<comment type="similarity">
    <text evidence="1 8">Belongs to the TRAFAC class myosin-kinesin ATPase superfamily. Myosin family.</text>
</comment>
<dbReference type="Pfam" id="PF00612">
    <property type="entry name" value="IQ"/>
    <property type="match status" value="4"/>
</dbReference>
<evidence type="ECO:0000256" key="9">
    <source>
        <dbReference type="SAM" id="Coils"/>
    </source>
</evidence>
<keyword evidence="2 8" id="KW-0547">Nucleotide-binding</keyword>
<feature type="domain" description="Myosin motor" evidence="11">
    <location>
        <begin position="57"/>
        <end position="739"/>
    </location>
</feature>
<reference evidence="12" key="1">
    <citation type="submission" date="2025-08" db="UniProtKB">
        <authorList>
            <consortium name="Ensembl"/>
        </authorList>
    </citation>
    <scope>IDENTIFICATION</scope>
</reference>
<organism evidence="12 13">
    <name type="scientific">Gadus morhua</name>
    <name type="common">Atlantic cod</name>
    <dbReference type="NCBI Taxonomy" id="8049"/>
    <lineage>
        <taxon>Eukaryota</taxon>
        <taxon>Metazoa</taxon>
        <taxon>Chordata</taxon>
        <taxon>Craniata</taxon>
        <taxon>Vertebrata</taxon>
        <taxon>Euteleostomi</taxon>
        <taxon>Actinopterygii</taxon>
        <taxon>Neopterygii</taxon>
        <taxon>Teleostei</taxon>
        <taxon>Neoteleostei</taxon>
        <taxon>Acanthomorphata</taxon>
        <taxon>Zeiogadaria</taxon>
        <taxon>Gadariae</taxon>
        <taxon>Gadiformes</taxon>
        <taxon>Gadoidei</taxon>
        <taxon>Gadidae</taxon>
        <taxon>Gadus</taxon>
    </lineage>
</organism>
<evidence type="ECO:0000256" key="5">
    <source>
        <dbReference type="ARBA" id="ARBA00023123"/>
    </source>
</evidence>
<proteinExistence type="inferred from homology"/>
<dbReference type="GO" id="GO:0000146">
    <property type="term" value="F:microfilament motor activity"/>
    <property type="evidence" value="ECO:0007669"/>
    <property type="project" value="TreeGrafter"/>
</dbReference>
<name>A0A8C5FRF9_GADMO</name>
<dbReference type="SUPFAM" id="SSF52540">
    <property type="entry name" value="P-loop containing nucleoside triphosphate hydrolases"/>
    <property type="match status" value="2"/>
</dbReference>
<dbReference type="Gene3D" id="1.20.58.530">
    <property type="match status" value="1"/>
</dbReference>
<dbReference type="InterPro" id="IPR036961">
    <property type="entry name" value="Kinesin_motor_dom_sf"/>
</dbReference>
<dbReference type="GO" id="GO:0007015">
    <property type="term" value="P:actin filament organization"/>
    <property type="evidence" value="ECO:0007669"/>
    <property type="project" value="TreeGrafter"/>
</dbReference>
<dbReference type="PROSITE" id="PS50096">
    <property type="entry name" value="IQ"/>
    <property type="match status" value="4"/>
</dbReference>
<evidence type="ECO:0000256" key="6">
    <source>
        <dbReference type="ARBA" id="ARBA00023175"/>
    </source>
</evidence>
<evidence type="ECO:0000256" key="1">
    <source>
        <dbReference type="ARBA" id="ARBA00008314"/>
    </source>
</evidence>
<dbReference type="PANTHER" id="PTHR13140">
    <property type="entry name" value="MYOSIN"/>
    <property type="match status" value="1"/>
</dbReference>
<dbReference type="Proteomes" id="UP000694546">
    <property type="component" value="Chromosome 9"/>
</dbReference>
<evidence type="ECO:0000256" key="2">
    <source>
        <dbReference type="ARBA" id="ARBA00022741"/>
    </source>
</evidence>
<evidence type="ECO:0000256" key="4">
    <source>
        <dbReference type="ARBA" id="ARBA00023054"/>
    </source>
</evidence>
<accession>A0A8C5FRF9</accession>
<dbReference type="InterPro" id="IPR027417">
    <property type="entry name" value="P-loop_NTPase"/>
</dbReference>
<dbReference type="GO" id="GO:0005737">
    <property type="term" value="C:cytoplasm"/>
    <property type="evidence" value="ECO:0007669"/>
    <property type="project" value="TreeGrafter"/>
</dbReference>
<feature type="domain" description="Dilute" evidence="10">
    <location>
        <begin position="1037"/>
        <end position="1314"/>
    </location>
</feature>
<dbReference type="Gene3D" id="6.10.220.10">
    <property type="match status" value="1"/>
</dbReference>
<dbReference type="Ensembl" id="ENSGMOT00000024476.1">
    <property type="protein sequence ID" value="ENSGMOP00000056001.1"/>
    <property type="gene ID" value="ENSGMOG00000003867.2"/>
</dbReference>
<keyword evidence="4 9" id="KW-0175">Coiled coil</keyword>
<dbReference type="Pfam" id="PF00063">
    <property type="entry name" value="Myosin_head"/>
    <property type="match status" value="1"/>
</dbReference>
<dbReference type="SMART" id="SM01132">
    <property type="entry name" value="DIL"/>
    <property type="match status" value="1"/>
</dbReference>
<dbReference type="Gene3D" id="1.20.120.720">
    <property type="entry name" value="Myosin VI head, motor domain, U50 subdomain"/>
    <property type="match status" value="1"/>
</dbReference>
<dbReference type="Gene3D" id="1.10.10.820">
    <property type="match status" value="1"/>
</dbReference>
<dbReference type="PRINTS" id="PR00193">
    <property type="entry name" value="MYOSINHEAVY"/>
</dbReference>
<dbReference type="CDD" id="cd01380">
    <property type="entry name" value="MYSc_Myo5"/>
    <property type="match status" value="1"/>
</dbReference>
<evidence type="ECO:0000259" key="11">
    <source>
        <dbReference type="PROSITE" id="PS51456"/>
    </source>
</evidence>
<reference evidence="12" key="2">
    <citation type="submission" date="2025-09" db="UniProtKB">
        <authorList>
            <consortium name="Ensembl"/>
        </authorList>
    </citation>
    <scope>IDENTIFICATION</scope>
</reference>
<evidence type="ECO:0000256" key="7">
    <source>
        <dbReference type="ARBA" id="ARBA00023203"/>
    </source>
</evidence>
<dbReference type="InterPro" id="IPR001609">
    <property type="entry name" value="Myosin_head_motor_dom-like"/>
</dbReference>
<dbReference type="GO" id="GO:0016459">
    <property type="term" value="C:myosin complex"/>
    <property type="evidence" value="ECO:0007669"/>
    <property type="project" value="UniProtKB-KW"/>
</dbReference>
<evidence type="ECO:0000259" key="10">
    <source>
        <dbReference type="PROSITE" id="PS51126"/>
    </source>
</evidence>
<protein>
    <submittedName>
        <fullName evidence="12">Myosin VC</fullName>
    </submittedName>
</protein>
<dbReference type="PANTHER" id="PTHR13140:SF313">
    <property type="entry name" value="UNCONVENTIONAL MYOSIN-VC"/>
    <property type="match status" value="1"/>
</dbReference>
<keyword evidence="5 8" id="KW-0518">Myosin</keyword>
<dbReference type="Gene3D" id="1.20.5.190">
    <property type="match status" value="2"/>
</dbReference>
<keyword evidence="13" id="KW-1185">Reference proteome</keyword>
<dbReference type="Pfam" id="PF01843">
    <property type="entry name" value="DIL"/>
    <property type="match status" value="1"/>
</dbReference>
<evidence type="ECO:0000256" key="8">
    <source>
        <dbReference type="PROSITE-ProRule" id="PRU00782"/>
    </source>
</evidence>
<keyword evidence="6 8" id="KW-0505">Motor protein</keyword>
<dbReference type="GeneTree" id="ENSGT00940000157971"/>
<keyword evidence="7 8" id="KW-0009">Actin-binding</keyword>
<evidence type="ECO:0000256" key="3">
    <source>
        <dbReference type="ARBA" id="ARBA00022840"/>
    </source>
</evidence>
<feature type="coiled-coil region" evidence="9">
    <location>
        <begin position="873"/>
        <end position="932"/>
    </location>
</feature>
<dbReference type="PROSITE" id="PS51126">
    <property type="entry name" value="DILUTE"/>
    <property type="match status" value="1"/>
</dbReference>
<dbReference type="Gene3D" id="3.30.70.1590">
    <property type="match status" value="1"/>
</dbReference>
<dbReference type="InterPro" id="IPR036103">
    <property type="entry name" value="MYSc_Myo5"/>
</dbReference>
<dbReference type="CDD" id="cd15476">
    <property type="entry name" value="Myo5c_CBD"/>
    <property type="match status" value="1"/>
</dbReference>